<dbReference type="EMBL" id="CADCWG010000060">
    <property type="protein sequence ID" value="CAA9542474.1"/>
    <property type="molecule type" value="Genomic_DNA"/>
</dbReference>
<reference evidence="2" key="1">
    <citation type="submission" date="2020-02" db="EMBL/GenBank/DDBJ databases">
        <authorList>
            <person name="Meier V. D."/>
        </authorList>
    </citation>
    <scope>NUCLEOTIDE SEQUENCE</scope>
    <source>
        <strain evidence="2">AVDCRST_MAG49</strain>
    </source>
</reference>
<name>A0A6J4U6L2_9BACT</name>
<organism evidence="2">
    <name type="scientific">uncultured Thermomicrobiales bacterium</name>
    <dbReference type="NCBI Taxonomy" id="1645740"/>
    <lineage>
        <taxon>Bacteria</taxon>
        <taxon>Pseudomonadati</taxon>
        <taxon>Thermomicrobiota</taxon>
        <taxon>Thermomicrobia</taxon>
        <taxon>Thermomicrobiales</taxon>
        <taxon>environmental samples</taxon>
    </lineage>
</organism>
<accession>A0A6J4U6L2</accession>
<feature type="chain" id="PRO_5026935102" evidence="1">
    <location>
        <begin position="43"/>
        <end position="168"/>
    </location>
</feature>
<dbReference type="AlphaFoldDB" id="A0A6J4U6L2"/>
<gene>
    <name evidence="2" type="ORF">AVDCRST_MAG49-1014</name>
</gene>
<sequence>MAGITLGQIGRPRAHCTHRRPALWALMLSTLALAVAVPSAGAGVGWCRADPVLVIDGQLADVFVSARFDDLTKVKGPTEIVVSTPVGVDIRLAVATVGFGHGEKVRFEESESLKVTADGIELRIKVRVPAGSDDMPILVEFAPQVVGLLQPTASEGTANEWISLRSLL</sequence>
<protein>
    <submittedName>
        <fullName evidence="2">Uncharacterized protein</fullName>
    </submittedName>
</protein>
<evidence type="ECO:0000256" key="1">
    <source>
        <dbReference type="SAM" id="SignalP"/>
    </source>
</evidence>
<keyword evidence="1" id="KW-0732">Signal</keyword>
<proteinExistence type="predicted"/>
<feature type="signal peptide" evidence="1">
    <location>
        <begin position="1"/>
        <end position="42"/>
    </location>
</feature>
<evidence type="ECO:0000313" key="2">
    <source>
        <dbReference type="EMBL" id="CAA9542474.1"/>
    </source>
</evidence>